<reference evidence="1 2" key="1">
    <citation type="journal article" date="2017" name="Environ. Microbiol.">
        <title>Decay of the glycolytic pathway and adaptation to intranuclear parasitism within Enterocytozoonidae microsporidia.</title>
        <authorList>
            <person name="Wiredu Boakye D."/>
            <person name="Jaroenlak P."/>
            <person name="Prachumwat A."/>
            <person name="Williams T.A."/>
            <person name="Bateman K.S."/>
            <person name="Itsathitphaisarn O."/>
            <person name="Sritunyalucksana K."/>
            <person name="Paszkiewicz K.H."/>
            <person name="Moore K.A."/>
            <person name="Stentiford G.D."/>
            <person name="Williams B.A."/>
        </authorList>
    </citation>
    <scope>NUCLEOTIDE SEQUENCE [LARGE SCALE GENOMIC DNA]</scope>
    <source>
        <strain evidence="1 2">GB1</strain>
    </source>
</reference>
<dbReference type="AlphaFoldDB" id="A0A1Y1S574"/>
<sequence>MKKMVDSKERHGNLVKKEVLFETALTAPKMTEDESKDVMSYINMRFRERTFDNYEYKEVRDALEEEAYTYELCTENKELLELWDDIEGAIDMHKYA</sequence>
<name>A0A1Y1S574_9MICR</name>
<comment type="caution">
    <text evidence="1">The sequence shown here is derived from an EMBL/GenBank/DDBJ whole genome shotgun (WGS) entry which is preliminary data.</text>
</comment>
<protein>
    <submittedName>
        <fullName evidence="1">Uncharacterized protein</fullName>
    </submittedName>
</protein>
<dbReference type="EMBL" id="LWDP01000118">
    <property type="protein sequence ID" value="ORD93293.1"/>
    <property type="molecule type" value="Genomic_DNA"/>
</dbReference>
<proteinExistence type="predicted"/>
<dbReference type="OrthoDB" id="445326at2759"/>
<organism evidence="1 2">
    <name type="scientific">Enterospora canceri</name>
    <dbReference type="NCBI Taxonomy" id="1081671"/>
    <lineage>
        <taxon>Eukaryota</taxon>
        <taxon>Fungi</taxon>
        <taxon>Fungi incertae sedis</taxon>
        <taxon>Microsporidia</taxon>
        <taxon>Enterocytozoonidae</taxon>
        <taxon>Enterospora</taxon>
    </lineage>
</organism>
<dbReference type="VEuPathDB" id="MicrosporidiaDB:ECANGB1_325"/>
<keyword evidence="2" id="KW-1185">Reference proteome</keyword>
<gene>
    <name evidence="1" type="ORF">ECANGB1_325</name>
</gene>
<accession>A0A1Y1S574</accession>
<evidence type="ECO:0000313" key="1">
    <source>
        <dbReference type="EMBL" id="ORD93293.1"/>
    </source>
</evidence>
<evidence type="ECO:0000313" key="2">
    <source>
        <dbReference type="Proteomes" id="UP000192639"/>
    </source>
</evidence>
<dbReference type="Proteomes" id="UP000192639">
    <property type="component" value="Unassembled WGS sequence"/>
</dbReference>